<dbReference type="Pfam" id="PF02452">
    <property type="entry name" value="PemK_toxin"/>
    <property type="match status" value="1"/>
</dbReference>
<dbReference type="PANTHER" id="PTHR33988">
    <property type="entry name" value="ENDORIBONUCLEASE MAZF-RELATED"/>
    <property type="match status" value="1"/>
</dbReference>
<sequence length="115" mass="13070">MTLVKNKEIIRGNIYWVNLDPTIGTEIQKTRPAIVISNNIQNKISSRVIIIPITSNINNIFPFEVRVTVNNKTAKALTDQIRTIDKSRLGEFIEQLNKTEIINIEKAIKVTLSLI</sequence>
<organism evidence="2">
    <name type="scientific">Candidatus Tisiphia endosymbiont of Sergentomyia squamirostris</name>
    <dbReference type="NCBI Taxonomy" id="3113639"/>
    <lineage>
        <taxon>Bacteria</taxon>
        <taxon>Pseudomonadati</taxon>
        <taxon>Pseudomonadota</taxon>
        <taxon>Alphaproteobacteria</taxon>
        <taxon>Rickettsiales</taxon>
        <taxon>Rickettsiaceae</taxon>
        <taxon>Rickettsieae</taxon>
        <taxon>Candidatus Tisiphia</taxon>
    </lineage>
</organism>
<comment type="function">
    <text evidence="1">Toxic component of a type II toxin-antitoxin (TA) system.</text>
</comment>
<keyword evidence="1" id="KW-0255">Endonuclease</keyword>
<dbReference type="GO" id="GO:0016787">
    <property type="term" value="F:hydrolase activity"/>
    <property type="evidence" value="ECO:0007669"/>
    <property type="project" value="UniProtKB-KW"/>
</dbReference>
<dbReference type="EC" id="3.1.-.-" evidence="1"/>
<protein>
    <recommendedName>
        <fullName evidence="1">mRNA interferase</fullName>
        <ecNumber evidence="1">3.1.-.-</ecNumber>
    </recommendedName>
</protein>
<reference evidence="2" key="1">
    <citation type="submission" date="2024-01" db="EMBL/GenBank/DDBJ databases">
        <title>Sequencing the genomes of a sandfly, Sergentomyia squamirostris, and its two endosymbionts.</title>
        <authorList>
            <person name="Itokawa K."/>
            <person name="Sanjoba C."/>
        </authorList>
    </citation>
    <scope>NUCLEOTIDE SEQUENCE</scope>
    <source>
        <strain evidence="2">RiSSQ</strain>
    </source>
</reference>
<evidence type="ECO:0000256" key="1">
    <source>
        <dbReference type="PIRNR" id="PIRNR033490"/>
    </source>
</evidence>
<dbReference type="SUPFAM" id="SSF50118">
    <property type="entry name" value="Cell growth inhibitor/plasmid maintenance toxic component"/>
    <property type="match status" value="1"/>
</dbReference>
<gene>
    <name evidence="2" type="ORF">DMENIID0002_00170</name>
</gene>
<dbReference type="GO" id="GO:0003677">
    <property type="term" value="F:DNA binding"/>
    <property type="evidence" value="ECO:0007669"/>
    <property type="project" value="InterPro"/>
</dbReference>
<dbReference type="EMBL" id="AP029170">
    <property type="protein sequence ID" value="BFD45371.1"/>
    <property type="molecule type" value="Genomic_DNA"/>
</dbReference>
<name>A0AAT9G6B9_9RICK</name>
<dbReference type="GO" id="GO:0016075">
    <property type="term" value="P:rRNA catabolic process"/>
    <property type="evidence" value="ECO:0007669"/>
    <property type="project" value="TreeGrafter"/>
</dbReference>
<accession>A0AAT9G6B9</accession>
<dbReference type="Gene3D" id="2.30.30.110">
    <property type="match status" value="1"/>
</dbReference>
<dbReference type="GO" id="GO:0006402">
    <property type="term" value="P:mRNA catabolic process"/>
    <property type="evidence" value="ECO:0007669"/>
    <property type="project" value="TreeGrafter"/>
</dbReference>
<dbReference type="PIRSF" id="PIRSF033490">
    <property type="entry name" value="MazF"/>
    <property type="match status" value="1"/>
</dbReference>
<comment type="similarity">
    <text evidence="1">Belongs to the PemK/MazF family.</text>
</comment>
<dbReference type="InterPro" id="IPR011067">
    <property type="entry name" value="Plasmid_toxin/cell-grow_inhib"/>
</dbReference>
<dbReference type="InterPro" id="IPR003477">
    <property type="entry name" value="PemK-like"/>
</dbReference>
<evidence type="ECO:0000313" key="2">
    <source>
        <dbReference type="EMBL" id="BFD45371.1"/>
    </source>
</evidence>
<dbReference type="GO" id="GO:0004521">
    <property type="term" value="F:RNA endonuclease activity"/>
    <property type="evidence" value="ECO:0007669"/>
    <property type="project" value="TreeGrafter"/>
</dbReference>
<keyword evidence="1" id="KW-0540">Nuclease</keyword>
<keyword evidence="1" id="KW-0378">Hydrolase</keyword>
<proteinExistence type="inferred from homology"/>
<dbReference type="AlphaFoldDB" id="A0AAT9G6B9"/>